<name>A0A2K9NWM5_BACTC</name>
<dbReference type="KEGG" id="bsto:C0V70_17700"/>
<accession>A0A2K9NWM5</accession>
<dbReference type="EMBL" id="CP025704">
    <property type="protein sequence ID" value="AUN99906.1"/>
    <property type="molecule type" value="Genomic_DNA"/>
</dbReference>
<evidence type="ECO:0000313" key="2">
    <source>
        <dbReference type="Proteomes" id="UP000235584"/>
    </source>
</evidence>
<evidence type="ECO:0000313" key="1">
    <source>
        <dbReference type="EMBL" id="AUN99906.1"/>
    </source>
</evidence>
<dbReference type="SUPFAM" id="SSF52266">
    <property type="entry name" value="SGNH hydrolase"/>
    <property type="match status" value="1"/>
</dbReference>
<gene>
    <name evidence="1" type="ORF">C0V70_17700</name>
</gene>
<dbReference type="AlphaFoldDB" id="A0A2K9NWM5"/>
<reference evidence="1 2" key="1">
    <citation type="submission" date="2018-01" db="EMBL/GenBank/DDBJ databases">
        <title>Complete genome sequence of Bacteriovorax stolpii DSM12778.</title>
        <authorList>
            <person name="Tang B."/>
            <person name="Chang J."/>
        </authorList>
    </citation>
    <scope>NUCLEOTIDE SEQUENCE [LARGE SCALE GENOMIC DNA]</scope>
    <source>
        <strain evidence="1 2">DSM 12778</strain>
    </source>
</reference>
<protein>
    <submittedName>
        <fullName evidence="1">Uncharacterized protein</fullName>
    </submittedName>
</protein>
<sequence length="337" mass="38923">MKLFSLLIFCISLGVWAKVPDSEVIETAKTADGKILVENNKVWYGQGYNQDTYEALKAQIGWVYPIYSRVQHSKKIQGTQEGYDVFYDINALGQRVYDVAAPKKKHLILAGDSNTFGLGLPNEETLAALFTKSWLDYHVYNFGHGGGAPHNTLSLMENFPWDKEIKESEGQFVYIFYPNWMSMRVIGTKSYLTWDRGDSPWYALDKGKLVRKGSFNDRLLTHLLKFLSFIDVFNWIGDLPKLKASDMDLVAKILVKMNNEYLIKFPKGKFIVVISNYHETKKDYVKELDRLLKLYKIDTAFIHLNHPESPRYHLVDHHFNYEGQKMTAQDLMGVLKP</sequence>
<dbReference type="Proteomes" id="UP000235584">
    <property type="component" value="Chromosome"/>
</dbReference>
<proteinExistence type="predicted"/>
<keyword evidence="2" id="KW-1185">Reference proteome</keyword>
<dbReference type="RefSeq" id="WP_102245195.1">
    <property type="nucleotide sequence ID" value="NZ_CP025704.1"/>
</dbReference>
<organism evidence="1 2">
    <name type="scientific">Bacteriovorax stolpii</name>
    <name type="common">Bdellovibrio stolpii</name>
    <dbReference type="NCBI Taxonomy" id="960"/>
    <lineage>
        <taxon>Bacteria</taxon>
        <taxon>Pseudomonadati</taxon>
        <taxon>Bdellovibrionota</taxon>
        <taxon>Bacteriovoracia</taxon>
        <taxon>Bacteriovoracales</taxon>
        <taxon>Bacteriovoracaceae</taxon>
        <taxon>Bacteriovorax</taxon>
    </lineage>
</organism>